<dbReference type="InterPro" id="IPR001660">
    <property type="entry name" value="SAM"/>
</dbReference>
<accession>A0A9W6ZE56</accession>
<dbReference type="AlphaFoldDB" id="A0A9W6ZE56"/>
<dbReference type="CDD" id="cd09487">
    <property type="entry name" value="SAM_superfamily"/>
    <property type="match status" value="1"/>
</dbReference>
<proteinExistence type="predicted"/>
<reference evidence="2" key="1">
    <citation type="submission" date="2022-07" db="EMBL/GenBank/DDBJ databases">
        <title>Genome analysis of Parmales, a sister group of diatoms, reveals the evolutionary specialization of diatoms from phago-mixotrophs to photoautotrophs.</title>
        <authorList>
            <person name="Ban H."/>
            <person name="Sato S."/>
            <person name="Yoshikawa S."/>
            <person name="Kazumasa Y."/>
            <person name="Nakamura Y."/>
            <person name="Ichinomiya M."/>
            <person name="Saitoh K."/>
            <person name="Sato N."/>
            <person name="Blanc-Mathieu R."/>
            <person name="Endo H."/>
            <person name="Kuwata A."/>
            <person name="Ogata H."/>
        </authorList>
    </citation>
    <scope>NUCLEOTIDE SEQUENCE</scope>
</reference>
<sequence length="86" mass="9781">MKTLATAQAPHKPLFRQSFENLLARAQVGHLKDNFAKEGICDVNTMLLIDNEEDWKEIGVSRIGDRRRLMNELGKERKARGASDMV</sequence>
<evidence type="ECO:0000313" key="3">
    <source>
        <dbReference type="Proteomes" id="UP001165082"/>
    </source>
</evidence>
<dbReference type="Proteomes" id="UP001165082">
    <property type="component" value="Unassembled WGS sequence"/>
</dbReference>
<evidence type="ECO:0000313" key="2">
    <source>
        <dbReference type="EMBL" id="GMH50596.1"/>
    </source>
</evidence>
<name>A0A9W6ZE56_9STRA</name>
<dbReference type="InterPro" id="IPR013761">
    <property type="entry name" value="SAM/pointed_sf"/>
</dbReference>
<protein>
    <recommendedName>
        <fullName evidence="1">SAM domain-containing protein</fullName>
    </recommendedName>
</protein>
<dbReference type="SUPFAM" id="SSF47769">
    <property type="entry name" value="SAM/Pointed domain"/>
    <property type="match status" value="1"/>
</dbReference>
<gene>
    <name evidence="2" type="ORF">TrRE_jg11401</name>
</gene>
<evidence type="ECO:0000259" key="1">
    <source>
        <dbReference type="Pfam" id="PF00536"/>
    </source>
</evidence>
<feature type="domain" description="SAM" evidence="1">
    <location>
        <begin position="23"/>
        <end position="73"/>
    </location>
</feature>
<dbReference type="OrthoDB" id="10536506at2759"/>
<organism evidence="2 3">
    <name type="scientific">Triparma retinervis</name>
    <dbReference type="NCBI Taxonomy" id="2557542"/>
    <lineage>
        <taxon>Eukaryota</taxon>
        <taxon>Sar</taxon>
        <taxon>Stramenopiles</taxon>
        <taxon>Ochrophyta</taxon>
        <taxon>Bolidophyceae</taxon>
        <taxon>Parmales</taxon>
        <taxon>Triparmaceae</taxon>
        <taxon>Triparma</taxon>
    </lineage>
</organism>
<dbReference type="Pfam" id="PF00536">
    <property type="entry name" value="SAM_1"/>
    <property type="match status" value="1"/>
</dbReference>
<dbReference type="Gene3D" id="1.10.150.50">
    <property type="entry name" value="Transcription Factor, Ets-1"/>
    <property type="match status" value="1"/>
</dbReference>
<dbReference type="EMBL" id="BRXZ01004528">
    <property type="protein sequence ID" value="GMH50596.1"/>
    <property type="molecule type" value="Genomic_DNA"/>
</dbReference>
<keyword evidence="3" id="KW-1185">Reference proteome</keyword>
<comment type="caution">
    <text evidence="2">The sequence shown here is derived from an EMBL/GenBank/DDBJ whole genome shotgun (WGS) entry which is preliminary data.</text>
</comment>